<dbReference type="Pfam" id="PF07533">
    <property type="entry name" value="BRK"/>
    <property type="match status" value="2"/>
</dbReference>
<protein>
    <submittedName>
        <fullName evidence="16">Chromodomain-helicase-DNA-binding protein 7-like</fullName>
    </submittedName>
</protein>
<evidence type="ECO:0000256" key="8">
    <source>
        <dbReference type="ARBA" id="ARBA00023125"/>
    </source>
</evidence>
<dbReference type="SUPFAM" id="SSF54160">
    <property type="entry name" value="Chromo domain-like"/>
    <property type="match status" value="2"/>
</dbReference>
<dbReference type="PANTHER" id="PTHR46850">
    <property type="entry name" value="CHROMODOMAIN-HELICASE-DNA-BINDING PROTEIN 9"/>
    <property type="match status" value="1"/>
</dbReference>
<dbReference type="Pfam" id="PF00385">
    <property type="entry name" value="Chromo"/>
    <property type="match status" value="1"/>
</dbReference>
<dbReference type="InterPro" id="IPR014001">
    <property type="entry name" value="Helicase_ATP-bd"/>
</dbReference>
<feature type="compositionally biased region" description="Basic and acidic residues" evidence="11">
    <location>
        <begin position="2083"/>
        <end position="2100"/>
    </location>
</feature>
<name>A0ABM1ECN9_PRICU</name>
<dbReference type="InterPro" id="IPR051493">
    <property type="entry name" value="CHD"/>
</dbReference>
<feature type="compositionally biased region" description="Polar residues" evidence="11">
    <location>
        <begin position="1753"/>
        <end position="1764"/>
    </location>
</feature>
<feature type="domain" description="Helicase ATP-binding" evidence="13">
    <location>
        <begin position="392"/>
        <end position="566"/>
    </location>
</feature>
<dbReference type="InterPro" id="IPR037259">
    <property type="entry name" value="BRK_sf"/>
</dbReference>
<dbReference type="RefSeq" id="XP_014669960.1">
    <property type="nucleotide sequence ID" value="XM_014814474.1"/>
</dbReference>
<dbReference type="Proteomes" id="UP000695022">
    <property type="component" value="Unplaced"/>
</dbReference>
<dbReference type="GeneID" id="106810973"/>
<keyword evidence="9" id="KW-0804">Transcription</keyword>
<evidence type="ECO:0000313" key="16">
    <source>
        <dbReference type="RefSeq" id="XP_014669960.1"/>
    </source>
</evidence>
<dbReference type="Pfam" id="PF00271">
    <property type="entry name" value="Helicase_C"/>
    <property type="match status" value="1"/>
</dbReference>
<feature type="region of interest" description="Disordered" evidence="11">
    <location>
        <begin position="1456"/>
        <end position="1617"/>
    </location>
</feature>
<dbReference type="Pfam" id="PF23078">
    <property type="entry name" value="HTH_CHD6-9"/>
    <property type="match status" value="2"/>
</dbReference>
<feature type="region of interest" description="Disordered" evidence="11">
    <location>
        <begin position="1"/>
        <end position="72"/>
    </location>
</feature>
<dbReference type="Pfam" id="PF00176">
    <property type="entry name" value="SNF2-rel_dom"/>
    <property type="match status" value="1"/>
</dbReference>
<dbReference type="PROSITE" id="PS51194">
    <property type="entry name" value="HELICASE_CTER"/>
    <property type="match status" value="1"/>
</dbReference>
<feature type="compositionally biased region" description="Gly residues" evidence="11">
    <location>
        <begin position="1737"/>
        <end position="1749"/>
    </location>
</feature>
<evidence type="ECO:0000256" key="10">
    <source>
        <dbReference type="ARBA" id="ARBA00023242"/>
    </source>
</evidence>
<feature type="compositionally biased region" description="Basic residues" evidence="11">
    <location>
        <begin position="44"/>
        <end position="53"/>
    </location>
</feature>
<keyword evidence="10" id="KW-0539">Nucleus</keyword>
<feature type="compositionally biased region" description="Basic and acidic residues" evidence="11">
    <location>
        <begin position="1569"/>
        <end position="1584"/>
    </location>
</feature>
<accession>A0ABM1ECN9</accession>
<dbReference type="PROSITE" id="PS51192">
    <property type="entry name" value="HELICASE_ATP_BIND_1"/>
    <property type="match status" value="1"/>
</dbReference>
<evidence type="ECO:0000259" key="13">
    <source>
        <dbReference type="PROSITE" id="PS51192"/>
    </source>
</evidence>
<feature type="compositionally biased region" description="Basic and acidic residues" evidence="11">
    <location>
        <begin position="1"/>
        <end position="10"/>
    </location>
</feature>
<feature type="region of interest" description="Disordered" evidence="11">
    <location>
        <begin position="1712"/>
        <end position="1805"/>
    </location>
</feature>
<keyword evidence="4" id="KW-0378">Hydrolase</keyword>
<keyword evidence="15" id="KW-1185">Reference proteome</keyword>
<dbReference type="CDD" id="cd18663">
    <property type="entry name" value="CD2_tandem_CHD5-9_like"/>
    <property type="match status" value="1"/>
</dbReference>
<evidence type="ECO:0000256" key="5">
    <source>
        <dbReference type="ARBA" id="ARBA00022840"/>
    </source>
</evidence>
<evidence type="ECO:0000256" key="2">
    <source>
        <dbReference type="ARBA" id="ARBA00022737"/>
    </source>
</evidence>
<dbReference type="InterPro" id="IPR056342">
    <property type="entry name" value="HTH_CHD6-9"/>
</dbReference>
<dbReference type="SMART" id="SM00298">
    <property type="entry name" value="CHROMO"/>
    <property type="match status" value="2"/>
</dbReference>
<evidence type="ECO:0000259" key="14">
    <source>
        <dbReference type="PROSITE" id="PS51194"/>
    </source>
</evidence>
<evidence type="ECO:0000256" key="9">
    <source>
        <dbReference type="ARBA" id="ARBA00023163"/>
    </source>
</evidence>
<gene>
    <name evidence="16" type="primary">LOC106810973</name>
</gene>
<feature type="compositionally biased region" description="Basic and acidic residues" evidence="11">
    <location>
        <begin position="33"/>
        <end position="43"/>
    </location>
</feature>
<dbReference type="Gene3D" id="3.40.50.10810">
    <property type="entry name" value="Tandem AAA-ATPase domain"/>
    <property type="match status" value="1"/>
</dbReference>
<reference evidence="16" key="1">
    <citation type="submission" date="2025-08" db="UniProtKB">
        <authorList>
            <consortium name="RefSeq"/>
        </authorList>
    </citation>
    <scope>IDENTIFICATION</scope>
</reference>
<dbReference type="SUPFAM" id="SSF52540">
    <property type="entry name" value="P-loop containing nucleoside triphosphate hydrolases"/>
    <property type="match status" value="2"/>
</dbReference>
<feature type="compositionally biased region" description="Basic and acidic residues" evidence="11">
    <location>
        <begin position="1474"/>
        <end position="1559"/>
    </location>
</feature>
<keyword evidence="2" id="KW-0677">Repeat</keyword>
<feature type="compositionally biased region" description="Basic and acidic residues" evidence="11">
    <location>
        <begin position="193"/>
        <end position="221"/>
    </location>
</feature>
<dbReference type="CDD" id="cd18793">
    <property type="entry name" value="SF2_C_SNF"/>
    <property type="match status" value="1"/>
</dbReference>
<dbReference type="CDD" id="cd17995">
    <property type="entry name" value="DEXHc_CHD6_7_8_9"/>
    <property type="match status" value="1"/>
</dbReference>
<dbReference type="InterPro" id="IPR049730">
    <property type="entry name" value="SNF2/RAD54-like_C"/>
</dbReference>
<dbReference type="SMART" id="SM00592">
    <property type="entry name" value="BRK"/>
    <property type="match status" value="2"/>
</dbReference>
<dbReference type="Gene3D" id="2.40.50.40">
    <property type="match status" value="2"/>
</dbReference>
<feature type="domain" description="Helicase C-terminal" evidence="14">
    <location>
        <begin position="705"/>
        <end position="861"/>
    </location>
</feature>
<evidence type="ECO:0000256" key="4">
    <source>
        <dbReference type="ARBA" id="ARBA00022801"/>
    </source>
</evidence>
<comment type="subcellular location">
    <subcellularLocation>
        <location evidence="1">Nucleus</location>
    </subcellularLocation>
</comment>
<evidence type="ECO:0000256" key="11">
    <source>
        <dbReference type="SAM" id="MobiDB-lite"/>
    </source>
</evidence>
<feature type="compositionally biased region" description="Gly residues" evidence="11">
    <location>
        <begin position="1712"/>
        <end position="1722"/>
    </location>
</feature>
<feature type="domain" description="Chromo" evidence="12">
    <location>
        <begin position="291"/>
        <end position="357"/>
    </location>
</feature>
<keyword evidence="5" id="KW-0067">ATP-binding</keyword>
<dbReference type="PANTHER" id="PTHR46850:SF1">
    <property type="entry name" value="CHROMODOMAIN-HELICASE-DNA-BINDING PROTEIN 9"/>
    <property type="match status" value="1"/>
</dbReference>
<dbReference type="InterPro" id="IPR000330">
    <property type="entry name" value="SNF2_N"/>
</dbReference>
<feature type="region of interest" description="Disordered" evidence="11">
    <location>
        <begin position="2083"/>
        <end position="2140"/>
    </location>
</feature>
<keyword evidence="8" id="KW-0238">DNA-binding</keyword>
<dbReference type="SUPFAM" id="SSF160481">
    <property type="entry name" value="BRK domain-like"/>
    <property type="match status" value="2"/>
</dbReference>
<keyword evidence="3" id="KW-0547">Nucleotide-binding</keyword>
<evidence type="ECO:0000256" key="3">
    <source>
        <dbReference type="ARBA" id="ARBA00022741"/>
    </source>
</evidence>
<evidence type="ECO:0000313" key="15">
    <source>
        <dbReference type="Proteomes" id="UP000695022"/>
    </source>
</evidence>
<dbReference type="SMART" id="SM00487">
    <property type="entry name" value="DEXDc"/>
    <property type="match status" value="1"/>
</dbReference>
<sequence length="2140" mass="241785">MKVFGKEEKRRRLGSSGDEGSDGDIKTPPPSPKDGDEVYIEKRRSSRVTKRKKYNDEVEYGLSDEERKPRKADAHVNMADAVKPMQYFVAADDEAAGIVDKILAVRIGRRKKLNPPPPEPEIQKEEVVKEQHVMHQLEKVDESVDVDIEMGDAERATAEAEEKPVVEDAAAAETETPKEEPPPTPVAAEEEGEREKVAESAPEKTVEKPAESGDKGGGAEKENEEEEEWEEVEEFFIKYKNFSYLHCEWAAEDQLRDKRIVTKIKRFKQKQQQNPQSFYDMEDEPFNPEYVVVDRVLDESITPDPITGIPVTYYLVKWSSLPYEDSTWELAEDVDIPKIEQFKKFREMPAEEYQKPKKRPRAERWKKLEESLAYKGGNVLRDYQLEGVNWLSFCWHNKQNCILADEMGLGKTVQSIAFLLDVEQVGITGPFLIIAPLSTIPNWQREFETWSDINTIVYHGTAASRNMIREYEMYYKNEKGEYIMEFFKFQALITTYEVVISDCFELREIPWRVVIIDEAHRLKNQKCKLMEGLKLLNVEHRVLLSGTPLQNNVQELFSLLNFLEAQQFSCIDAFLKEFGDLKTEGQVEKLQQILKPMMLRRLKEDVEKTLAPKEETIIEVELTNIQKKYYRAIIERNFAFLSKGASWNNVPNLMNTMMELRKCCNHPYLIKGAEEKILNEYHADHSEDSGLHLQAMIQSSGKLVLIDKLLPKLKQDGHKVLVFSQMVRCLDILEDYLIKRMYPFERIDGGIRGDLRQAAIDRFSKPDSDRFVFLLCTRAGGLGINLVAADTVIIFDSDWNPQNDLQAQARCHRIGQTQSVKVYRLITRNSYEREMFDKASLKLGLDKAVLQTMRSEKEKENCTVPCLEGSTFSEASFASSGNRTDIDIDDPNFWQKWAKKADIDVDKLGRVSLSGPVPRGRKGRKSKKELAPSVSEHNATWITKFEPEILFQDNGYKKHLRRHANKVLLRVRLLYYIWLEVIGREADKVLRGLPASFQNLTGANRGCMARWLIRWRKPSPTHVLVSGHITRILNGGPRGTIRQVGSAATLGGAVVGRDRCTLGGAVVGYERCTLGGAVVGRDRCTPRRLTVFEDADEKAFVCVVVPPRGRLVSIRISASFSMLALFAEEEGKLAFPGASDFNNRLRKLITGYQRNYKKQLLQRDTEAKRCEKRLRAQEAMKVREQQKRYQQQRWSRREEADFYRVVSSFGVEYNKKRKEYDWRKFKALARLDKKFDHSITDYFLSFMTMCKAVCRKELTAEEAAAAQLVYVAPITEERAGRCLYRIKHCESLTLLLCCKLQRCEKRLRAQEAMKVREQQKRYQQQRWSRREEADFYRVVSSFGVEYNKKRKEYDWRKFKALARLDKKFDHSITDYFLSFMTMCKAVCRKELTAEEAAAAQLVYVAPITEERAGRCLYRIKLLNKVRAERVTYDARELSIVSFIDRCLFRRGKEETEEVEKEKGGVSEGTDEQMEDVKTEEQAVEVKEEATSKEAEDEETEKRADEKEQHADEKEKHADEKEKHADEKEKHTDEKEKHADEKEGEAALVKTEEAKPKIEAREEEEEEEVCKEGEDAEEKPVKKEEEAGEEEAKETAAPKEEQEEETASRLGGEMEEEVASAIPAKIREMMRLEQGSPLGTDDESQASFMESDGERNPPTVAQLLAHSMHNPIRWPKDKVLMHRIEHICYCVEHGQWPARHPAIVPQYYSATPGGGGGGGGGTPTPGTPQSPYGEYGRQAGGGGSGGGGGSAASTPRSATPMSSPAVTKVRASLGRGSGKRRGKGGGGGEQRRQQQTPGDREQVTQHTIHIPVINVEDGSILRGEGAPTASNLSQWLAEHPGYIVSPSHLFSPSSKDLADRKHMRRKHRLDPAQLDPDQLTGEENVSVINKLTGQKITGRKAPPLKHLAEWLKKNPDYDVESKWGHLVRAKGYLPDTLKSRIQSSRRKRGGGGVATATTAAAAAAENSIFPPSSNFAALSSLMSAYPGLALPPYLGLANPYLAANYGFTGKDGGEDGGGGGATGAATSIPMIFPSPGMLMNPLFAQSLGGFSLPSNMPTSFASLLSTAAAADAGVEGATAARRESEAAEAWRREKDSARLAYDEGGAAGAPVNLSTSSSRESKEERRRRKKRRAELARQEAL</sequence>
<proteinExistence type="predicted"/>
<dbReference type="InterPro" id="IPR001650">
    <property type="entry name" value="Helicase_C-like"/>
</dbReference>
<dbReference type="InterPro" id="IPR006576">
    <property type="entry name" value="BRK_domain"/>
</dbReference>
<dbReference type="PROSITE" id="PS50013">
    <property type="entry name" value="CHROMO_2"/>
    <property type="match status" value="1"/>
</dbReference>
<dbReference type="Gene3D" id="3.40.5.120">
    <property type="match status" value="2"/>
</dbReference>
<keyword evidence="7" id="KW-0805">Transcription regulation</keyword>
<evidence type="ECO:0000256" key="1">
    <source>
        <dbReference type="ARBA" id="ARBA00004123"/>
    </source>
</evidence>
<feature type="compositionally biased region" description="Basic and acidic residues" evidence="11">
    <location>
        <begin position="152"/>
        <end position="166"/>
    </location>
</feature>
<dbReference type="InterPro" id="IPR027417">
    <property type="entry name" value="P-loop_NTPase"/>
</dbReference>
<dbReference type="Gene3D" id="3.40.50.300">
    <property type="entry name" value="P-loop containing nucleotide triphosphate hydrolases"/>
    <property type="match status" value="1"/>
</dbReference>
<dbReference type="InterPro" id="IPR023780">
    <property type="entry name" value="Chromo_domain"/>
</dbReference>
<evidence type="ECO:0000256" key="7">
    <source>
        <dbReference type="ARBA" id="ARBA00023015"/>
    </source>
</evidence>
<dbReference type="SMART" id="SM00490">
    <property type="entry name" value="HELICc"/>
    <property type="match status" value="1"/>
</dbReference>
<evidence type="ECO:0000256" key="6">
    <source>
        <dbReference type="ARBA" id="ARBA00022853"/>
    </source>
</evidence>
<organism evidence="15 16">
    <name type="scientific">Priapulus caudatus</name>
    <name type="common">Priapulid worm</name>
    <dbReference type="NCBI Taxonomy" id="37621"/>
    <lineage>
        <taxon>Eukaryota</taxon>
        <taxon>Metazoa</taxon>
        <taxon>Ecdysozoa</taxon>
        <taxon>Scalidophora</taxon>
        <taxon>Priapulida</taxon>
        <taxon>Priapulimorpha</taxon>
        <taxon>Priapulimorphida</taxon>
        <taxon>Priapulidae</taxon>
        <taxon>Priapulus</taxon>
    </lineage>
</organism>
<feature type="region of interest" description="Disordered" evidence="11">
    <location>
        <begin position="136"/>
        <end position="229"/>
    </location>
</feature>
<keyword evidence="6" id="KW-0156">Chromatin regulator</keyword>
<feature type="region of interest" description="Disordered" evidence="11">
    <location>
        <begin position="1634"/>
        <end position="1655"/>
    </location>
</feature>
<dbReference type="InterPro" id="IPR038718">
    <property type="entry name" value="SNF2-like_sf"/>
</dbReference>
<evidence type="ECO:0000259" key="12">
    <source>
        <dbReference type="PROSITE" id="PS50013"/>
    </source>
</evidence>
<dbReference type="InterPro" id="IPR016197">
    <property type="entry name" value="Chromo-like_dom_sf"/>
</dbReference>
<dbReference type="InterPro" id="IPR000953">
    <property type="entry name" value="Chromo/chromo_shadow_dom"/>
</dbReference>